<dbReference type="Proteomes" id="UP001320706">
    <property type="component" value="Unassembled WGS sequence"/>
</dbReference>
<organism evidence="1 2">
    <name type="scientific">Zalaria obscura</name>
    <dbReference type="NCBI Taxonomy" id="2024903"/>
    <lineage>
        <taxon>Eukaryota</taxon>
        <taxon>Fungi</taxon>
        <taxon>Dikarya</taxon>
        <taxon>Ascomycota</taxon>
        <taxon>Pezizomycotina</taxon>
        <taxon>Dothideomycetes</taxon>
        <taxon>Dothideomycetidae</taxon>
        <taxon>Dothideales</taxon>
        <taxon>Zalariaceae</taxon>
        <taxon>Zalaria</taxon>
    </lineage>
</organism>
<accession>A0ACC3S2K9</accession>
<protein>
    <submittedName>
        <fullName evidence="1">Uncharacterized protein</fullName>
    </submittedName>
</protein>
<gene>
    <name evidence="1" type="ORF">M8818_007661</name>
</gene>
<evidence type="ECO:0000313" key="2">
    <source>
        <dbReference type="Proteomes" id="UP001320706"/>
    </source>
</evidence>
<sequence length="750" mass="83548">MKEEADALIDIYSYAASYLLIPELKTMMTNLVTDMKRRGPGKTSKKSKHYHVTISLPEQNIQVSALATSSRMAEVAAALKFKKHAEKLHANASAESTMKQTVLTVETAKPFIDYYRSKRSWPYLEVGFNEVSQKLLRYDRVSFVAILSLGGKAVGKLVRMHSKKDAEKMAYLTAAVELAKGQPELLDDFAKQLETGTSLAPVKPVELSLDPGAVSIMRQSLWTIRNAGLPDERQTPQAEELDEDFRPRRLRSDITKEEIEARNKQLRSRLDAFNTSDKVAVLREQKAALPMNGYRKPVLEMISRSIYSIVVGATGSGKTTQVPQILLDDAINRNEGSQCNIICTQPRRIAATSVAQRVAVERGEMFQDTVGYHVRFENRRPVNAGSILYCTTGILLEQLKRSPDEVLDHASHLVIDEVHERDLQIDFLMVVLKKAVRERLQAGKPVPKIVLMSATLDTELFAKYFGEQTDGEIIPCPSISVPGRTFPVKEFYLDDLLKQLPAGVNQAFGDSSKFLDAEKRFAGSHSVGSDSTSATESAIDWKRDRSRIPGKLATEAEEAEEALVPLELTAAIILHICKTSKDGAILAFLPGLAELSKVDRLLKDNLMWQRIFGTDLPKMDVHLLHSTVPPEEQANVFKPPGTNIRKVILSTNIAETSVTIPDVKFVVDSGKLREKRYDQAKRISRLQTVWVSRSNSKQRAGRAGRVQNGTYYALFTKERFQSLRAIVGDQAWRPSGDGPVAANNCQRGQS</sequence>
<reference evidence="1" key="1">
    <citation type="submission" date="2024-02" db="EMBL/GenBank/DDBJ databases">
        <title>Metagenome Assembled Genome of Zalaria obscura JY119.</title>
        <authorList>
            <person name="Vighnesh L."/>
            <person name="Jagadeeshwari U."/>
            <person name="Venkata Ramana C."/>
            <person name="Sasikala C."/>
        </authorList>
    </citation>
    <scope>NUCLEOTIDE SEQUENCE</scope>
    <source>
        <strain evidence="1">JY119</strain>
    </source>
</reference>
<evidence type="ECO:0000313" key="1">
    <source>
        <dbReference type="EMBL" id="KAK8192493.1"/>
    </source>
</evidence>
<dbReference type="EMBL" id="JAMKPW020000044">
    <property type="protein sequence ID" value="KAK8192493.1"/>
    <property type="molecule type" value="Genomic_DNA"/>
</dbReference>
<comment type="caution">
    <text evidence="1">The sequence shown here is derived from an EMBL/GenBank/DDBJ whole genome shotgun (WGS) entry which is preliminary data.</text>
</comment>
<proteinExistence type="predicted"/>
<keyword evidence="2" id="KW-1185">Reference proteome</keyword>
<name>A0ACC3S2K9_9PEZI</name>